<dbReference type="KEGG" id="alt:ambt_05310"/>
<dbReference type="SUPFAM" id="SSF52540">
    <property type="entry name" value="P-loop containing nucleoside triphosphate hydrolases"/>
    <property type="match status" value="1"/>
</dbReference>
<dbReference type="GO" id="GO:0016887">
    <property type="term" value="F:ATP hydrolysis activity"/>
    <property type="evidence" value="ECO:0007669"/>
    <property type="project" value="InterPro"/>
</dbReference>
<evidence type="ECO:0000313" key="2">
    <source>
        <dbReference type="EMBL" id="AEF02610.1"/>
    </source>
</evidence>
<dbReference type="AlphaFoldDB" id="F5Z428"/>
<organism evidence="2 3">
    <name type="scientific">Alteromonas naphthalenivorans</name>
    <dbReference type="NCBI Taxonomy" id="715451"/>
    <lineage>
        <taxon>Bacteria</taxon>
        <taxon>Pseudomonadati</taxon>
        <taxon>Pseudomonadota</taxon>
        <taxon>Gammaproteobacteria</taxon>
        <taxon>Alteromonadales</taxon>
        <taxon>Alteromonadaceae</taxon>
        <taxon>Alteromonas/Salinimonas group</taxon>
        <taxon>Alteromonas</taxon>
    </lineage>
</organism>
<dbReference type="OrthoDB" id="3322489at2"/>
<dbReference type="RefSeq" id="WP_013783551.1">
    <property type="nucleotide sequence ID" value="NC_015554.1"/>
</dbReference>
<accession>F5Z428</accession>
<dbReference type="Pfam" id="PF13304">
    <property type="entry name" value="AAA_21"/>
    <property type="match status" value="1"/>
</dbReference>
<dbReference type="Proteomes" id="UP000000683">
    <property type="component" value="Chromosome"/>
</dbReference>
<dbReference type="eggNOG" id="COG1106">
    <property type="taxonomic scope" value="Bacteria"/>
</dbReference>
<name>F5Z428_ALTNA</name>
<keyword evidence="3" id="KW-1185">Reference proteome</keyword>
<dbReference type="PANTHER" id="PTHR43581">
    <property type="entry name" value="ATP/GTP PHOSPHATASE"/>
    <property type="match status" value="1"/>
</dbReference>
<evidence type="ECO:0000259" key="1">
    <source>
        <dbReference type="Pfam" id="PF13304"/>
    </source>
</evidence>
<dbReference type="HOGENOM" id="CLU_034070_0_0_6"/>
<reference evidence="2 3" key="1">
    <citation type="journal article" date="2011" name="J. Bacteriol.">
        <title>Complete genome sequence of the polycyclic aromatic hydrocarbon-degrading bacterium Alteromonas sp. strain SN2.</title>
        <authorList>
            <person name="Jin H.M."/>
            <person name="Jeong H."/>
            <person name="Moon E.J."/>
            <person name="Math R.K."/>
            <person name="Lee K."/>
            <person name="Kim H.J."/>
            <person name="Jeon C.O."/>
            <person name="Oh T.K."/>
            <person name="Kim J.F."/>
        </authorList>
    </citation>
    <scope>NUCLEOTIDE SEQUENCE [LARGE SCALE GENOMIC DNA]</scope>
    <source>
        <strain evidence="3">JCM 17741 / KACC 18427 / KCTC 11700BP / SN2</strain>
    </source>
</reference>
<dbReference type="PANTHER" id="PTHR43581:SF4">
    <property type="entry name" value="ATP_GTP PHOSPHATASE"/>
    <property type="match status" value="1"/>
</dbReference>
<dbReference type="Gene3D" id="3.40.50.300">
    <property type="entry name" value="P-loop containing nucleotide triphosphate hydrolases"/>
    <property type="match status" value="1"/>
</dbReference>
<proteinExistence type="predicted"/>
<dbReference type="InterPro" id="IPR051396">
    <property type="entry name" value="Bact_Antivir_Def_Nuclease"/>
</dbReference>
<sequence length="565" mass="63230">MAKIVELEIKNFRGISSYHQRLNREVICFLGRGDSRKTTILDAIKAVLSPLWNHSFYDTDFFKLNSENPIEIIASIASIPESLLAEHKYGLWIRTLCRDTGIVTDDITKGDITVLTVKLTVGSDLEPSWTVINGRAENEISISANDRSKFNCFMVSDSIDGHFSWSKGSPLNSLLKVHTSEAPKKKIVLDAIREAKEKIDKADYAHYSGVMEAIQKQAVGFGLNLEEVQTTIDFKDINLHEGKVSLHKEDVPFRLMGKGSKRLASMAIQTAISREGGIVLIDEIEQGLEPDRVRQVARTLKDENKGQVIITSHSREVAVELEAKDLSVVCVNRNSGEVRSSFLDVDNSGLQGLIRACPDAFFSQKVIVCEGATEVGVCRALDVFRLKQGREPMTFNGCAYVDGTGHSFTDRALNTRKAGLEVSVLCDSDTDQDLKPQKKDLLAENISIFECEDGNSFEDQCFNDLPWEAIDELINYVLKVHNKTDESLLASVKAKYPGEFPENWRQADTPEVRSALAKVSVTKQKEWFKRVGHGEKLGEVIFKYFENMNGTHLHKILSQLDKWIG</sequence>
<protein>
    <recommendedName>
        <fullName evidence="1">ATPase AAA-type core domain-containing protein</fullName>
    </recommendedName>
</protein>
<dbReference type="InterPro" id="IPR027417">
    <property type="entry name" value="P-loop_NTPase"/>
</dbReference>
<dbReference type="GO" id="GO:0005524">
    <property type="term" value="F:ATP binding"/>
    <property type="evidence" value="ECO:0007669"/>
    <property type="project" value="InterPro"/>
</dbReference>
<dbReference type="EMBL" id="CP002339">
    <property type="protein sequence ID" value="AEF02610.1"/>
    <property type="molecule type" value="Genomic_DNA"/>
</dbReference>
<dbReference type="InterPro" id="IPR003959">
    <property type="entry name" value="ATPase_AAA_core"/>
</dbReference>
<gene>
    <name evidence="2" type="ordered locus">ambt_05310</name>
</gene>
<evidence type="ECO:0000313" key="3">
    <source>
        <dbReference type="Proteomes" id="UP000000683"/>
    </source>
</evidence>
<feature type="domain" description="ATPase AAA-type core" evidence="1">
    <location>
        <begin position="247"/>
        <end position="316"/>
    </location>
</feature>